<organism evidence="2">
    <name type="scientific">Rhizophora mucronata</name>
    <name type="common">Asiatic mangrove</name>
    <dbReference type="NCBI Taxonomy" id="61149"/>
    <lineage>
        <taxon>Eukaryota</taxon>
        <taxon>Viridiplantae</taxon>
        <taxon>Streptophyta</taxon>
        <taxon>Embryophyta</taxon>
        <taxon>Tracheophyta</taxon>
        <taxon>Spermatophyta</taxon>
        <taxon>Magnoliopsida</taxon>
        <taxon>eudicotyledons</taxon>
        <taxon>Gunneridae</taxon>
        <taxon>Pentapetalae</taxon>
        <taxon>rosids</taxon>
        <taxon>fabids</taxon>
        <taxon>Malpighiales</taxon>
        <taxon>Rhizophoraceae</taxon>
        <taxon>Rhizophora</taxon>
    </lineage>
</organism>
<reference evidence="2" key="1">
    <citation type="submission" date="2018-02" db="EMBL/GenBank/DDBJ databases">
        <title>Rhizophora mucronata_Transcriptome.</title>
        <authorList>
            <person name="Meera S.P."/>
            <person name="Sreeshan A."/>
            <person name="Augustine A."/>
        </authorList>
    </citation>
    <scope>NUCLEOTIDE SEQUENCE</scope>
    <source>
        <tissue evidence="2">Leaf</tissue>
    </source>
</reference>
<accession>A0A2P2MKU4</accession>
<evidence type="ECO:0000256" key="1">
    <source>
        <dbReference type="SAM" id="Phobius"/>
    </source>
</evidence>
<dbReference type="EMBL" id="GGEC01050318">
    <property type="protein sequence ID" value="MBX30802.1"/>
    <property type="molecule type" value="Transcribed_RNA"/>
</dbReference>
<sequence>MFFPLLPWLLVCTFVWIIYIYENDALLLLSIMP</sequence>
<feature type="transmembrane region" description="Helical" evidence="1">
    <location>
        <begin position="6"/>
        <end position="29"/>
    </location>
</feature>
<protein>
    <submittedName>
        <fullName evidence="2">Uncharacterized protein</fullName>
    </submittedName>
</protein>
<dbReference type="AlphaFoldDB" id="A0A2P2MKU4"/>
<keyword evidence="1" id="KW-0472">Membrane</keyword>
<keyword evidence="1" id="KW-0812">Transmembrane</keyword>
<evidence type="ECO:0000313" key="2">
    <source>
        <dbReference type="EMBL" id="MBX30802.1"/>
    </source>
</evidence>
<proteinExistence type="predicted"/>
<keyword evidence="1" id="KW-1133">Transmembrane helix</keyword>
<name>A0A2P2MKU4_RHIMU</name>